<evidence type="ECO:0000313" key="4">
    <source>
        <dbReference type="Proteomes" id="UP000215509"/>
    </source>
</evidence>
<dbReference type="InterPro" id="IPR000587">
    <property type="entry name" value="Creatinase_N"/>
</dbReference>
<dbReference type="Proteomes" id="UP000215509">
    <property type="component" value="Unassembled WGS sequence"/>
</dbReference>
<dbReference type="AlphaFoldDB" id="A0A229UKQ7"/>
<feature type="domain" description="Creatinase N-terminal" evidence="2">
    <location>
        <begin position="8"/>
        <end position="140"/>
    </location>
</feature>
<keyword evidence="4" id="KW-1185">Reference proteome</keyword>
<feature type="domain" description="Peptidase M24" evidence="1">
    <location>
        <begin position="148"/>
        <end position="382"/>
    </location>
</feature>
<gene>
    <name evidence="3" type="ORF">CF651_22830</name>
</gene>
<sequence length="400" mass="44266">MRNERLQRIERLQERLRKQQTDGCMITQNVDLYYFTGSMQTGYLFVPCEGEARFFVRRSVVRAEEESAVAVEALGSFREFGKRLGELYAALFQAAGADSKLRFAAEFDVLPVQQLQRLQAVLPAVEWIDGSLLIRELRMIKSAAELSCIREAARVVDLAFEEALTTLRPGMTELELMSGIELSIRREGHIGLMRMRGYNQEVITGMIGAGEAAAVPSYFDGPAGGQGLGAVVPQSVSRRPIQSGEPILMDIGCCIDGYVIDQTRTVSLGPPSEDLLQAYEESERILRHVESMLQPGAVCEQLYRQSLILAHEAGLSDHFMGYGADQVKFLGHGIGLEIDELPVLAKGFSYPLQPGMVIAIEPKFTFPGRGVVGIENSYAITDNGFEKLTVTREGWVQLHL</sequence>
<name>A0A229UKQ7_9BACL</name>
<dbReference type="Gene3D" id="3.90.230.10">
    <property type="entry name" value="Creatinase/methionine aminopeptidase superfamily"/>
    <property type="match status" value="1"/>
</dbReference>
<dbReference type="GO" id="GO:0004177">
    <property type="term" value="F:aminopeptidase activity"/>
    <property type="evidence" value="ECO:0007669"/>
    <property type="project" value="UniProtKB-ARBA"/>
</dbReference>
<dbReference type="PANTHER" id="PTHR46112">
    <property type="entry name" value="AMINOPEPTIDASE"/>
    <property type="match status" value="1"/>
</dbReference>
<dbReference type="PANTHER" id="PTHR46112:SF2">
    <property type="entry name" value="XAA-PRO AMINOPEPTIDASE P-RELATED"/>
    <property type="match status" value="1"/>
</dbReference>
<organism evidence="3 4">
    <name type="scientific">Paenibacillus rigui</name>
    <dbReference type="NCBI Taxonomy" id="554312"/>
    <lineage>
        <taxon>Bacteria</taxon>
        <taxon>Bacillati</taxon>
        <taxon>Bacillota</taxon>
        <taxon>Bacilli</taxon>
        <taxon>Bacillales</taxon>
        <taxon>Paenibacillaceae</taxon>
        <taxon>Paenibacillus</taxon>
    </lineage>
</organism>
<dbReference type="InterPro" id="IPR050659">
    <property type="entry name" value="Peptidase_M24B"/>
</dbReference>
<dbReference type="OrthoDB" id="9806388at2"/>
<dbReference type="EMBL" id="NMQW01000036">
    <property type="protein sequence ID" value="OXM83951.1"/>
    <property type="molecule type" value="Genomic_DNA"/>
</dbReference>
<dbReference type="InterPro" id="IPR000994">
    <property type="entry name" value="Pept_M24"/>
</dbReference>
<dbReference type="CDD" id="cd01066">
    <property type="entry name" value="APP_MetAP"/>
    <property type="match status" value="1"/>
</dbReference>
<evidence type="ECO:0000313" key="3">
    <source>
        <dbReference type="EMBL" id="OXM83951.1"/>
    </source>
</evidence>
<dbReference type="Pfam" id="PF00557">
    <property type="entry name" value="Peptidase_M24"/>
    <property type="match status" value="1"/>
</dbReference>
<dbReference type="InterPro" id="IPR029149">
    <property type="entry name" value="Creatin/AminoP/Spt16_N"/>
</dbReference>
<dbReference type="GO" id="GO:0008235">
    <property type="term" value="F:metalloexopeptidase activity"/>
    <property type="evidence" value="ECO:0007669"/>
    <property type="project" value="UniProtKB-ARBA"/>
</dbReference>
<evidence type="ECO:0000259" key="1">
    <source>
        <dbReference type="Pfam" id="PF00557"/>
    </source>
</evidence>
<protein>
    <submittedName>
        <fullName evidence="3">Peptidase M24</fullName>
    </submittedName>
</protein>
<dbReference type="InterPro" id="IPR001714">
    <property type="entry name" value="Pept_M24_MAP"/>
</dbReference>
<dbReference type="SUPFAM" id="SSF55920">
    <property type="entry name" value="Creatinase/aminopeptidase"/>
    <property type="match status" value="1"/>
</dbReference>
<dbReference type="Gene3D" id="3.40.350.10">
    <property type="entry name" value="Creatinase/prolidase N-terminal domain"/>
    <property type="match status" value="1"/>
</dbReference>
<dbReference type="RefSeq" id="WP_094017197.1">
    <property type="nucleotide sequence ID" value="NZ_NMQW01000036.1"/>
</dbReference>
<dbReference type="Pfam" id="PF01321">
    <property type="entry name" value="Creatinase_N"/>
    <property type="match status" value="1"/>
</dbReference>
<comment type="caution">
    <text evidence="3">The sequence shown here is derived from an EMBL/GenBank/DDBJ whole genome shotgun (WGS) entry which is preliminary data.</text>
</comment>
<accession>A0A229UKQ7</accession>
<dbReference type="PRINTS" id="PR00599">
    <property type="entry name" value="MAPEPTIDASE"/>
</dbReference>
<dbReference type="SUPFAM" id="SSF53092">
    <property type="entry name" value="Creatinase/prolidase N-terminal domain"/>
    <property type="match status" value="1"/>
</dbReference>
<dbReference type="InterPro" id="IPR036005">
    <property type="entry name" value="Creatinase/aminopeptidase-like"/>
</dbReference>
<evidence type="ECO:0000259" key="2">
    <source>
        <dbReference type="Pfam" id="PF01321"/>
    </source>
</evidence>
<proteinExistence type="predicted"/>
<reference evidence="3 4" key="1">
    <citation type="submission" date="2017-07" db="EMBL/GenBank/DDBJ databases">
        <title>Genome sequencing and assembly of Paenibacillus rigui.</title>
        <authorList>
            <person name="Mayilraj S."/>
        </authorList>
    </citation>
    <scope>NUCLEOTIDE SEQUENCE [LARGE SCALE GENOMIC DNA]</scope>
    <source>
        <strain evidence="3 4">JCM 16352</strain>
    </source>
</reference>